<dbReference type="AlphaFoldDB" id="A0A8J2ZE21"/>
<comment type="caution">
    <text evidence="2">The sequence shown here is derived from an EMBL/GenBank/DDBJ whole genome shotgun (WGS) entry which is preliminary data.</text>
</comment>
<evidence type="ECO:0000313" key="3">
    <source>
        <dbReference type="Proteomes" id="UP000597507"/>
    </source>
</evidence>
<protein>
    <recommendedName>
        <fullName evidence="4">Ketosynthase</fullName>
    </recommendedName>
</protein>
<accession>A0A8J2ZE21</accession>
<feature type="transmembrane region" description="Helical" evidence="1">
    <location>
        <begin position="163"/>
        <end position="182"/>
    </location>
</feature>
<evidence type="ECO:0000313" key="2">
    <source>
        <dbReference type="EMBL" id="GGG46756.1"/>
    </source>
</evidence>
<organism evidence="2 3">
    <name type="scientific">Caldovatus sediminis</name>
    <dbReference type="NCBI Taxonomy" id="2041189"/>
    <lineage>
        <taxon>Bacteria</taxon>
        <taxon>Pseudomonadati</taxon>
        <taxon>Pseudomonadota</taxon>
        <taxon>Alphaproteobacteria</taxon>
        <taxon>Acetobacterales</taxon>
        <taxon>Roseomonadaceae</taxon>
        <taxon>Caldovatus</taxon>
    </lineage>
</organism>
<keyword evidence="1" id="KW-0812">Transmembrane</keyword>
<proteinExistence type="predicted"/>
<name>A0A8J2ZE21_9PROT</name>
<feature type="transmembrane region" description="Helical" evidence="1">
    <location>
        <begin position="36"/>
        <end position="55"/>
    </location>
</feature>
<dbReference type="EMBL" id="BMKS01000015">
    <property type="protein sequence ID" value="GGG46756.1"/>
    <property type="molecule type" value="Genomic_DNA"/>
</dbReference>
<evidence type="ECO:0008006" key="4">
    <source>
        <dbReference type="Google" id="ProtNLM"/>
    </source>
</evidence>
<gene>
    <name evidence="2" type="ORF">GCM10010964_37640</name>
</gene>
<dbReference type="RefSeq" id="WP_188903044.1">
    <property type="nucleotide sequence ID" value="NZ_BMKS01000015.1"/>
</dbReference>
<sequence length="226" mass="22736">MAGEPPSAASLPLALTGLLGAGFVLARALGADGLAAAALAAGLAMAVATSGRGAARRGRLGGALGLAGLAAAVAVAPPPWLGHALDALPPLCELLLALVFAATLLPGREPLIARYTRLDRGVVPPECEGYARRLTAFWAALLALLAIGHGLVLAGVLAVPDGVLLAVNPGLVAAVFLAEHLVRTLRFPHLGIASPLRTCRVVLRAGWHEAALAPASAAPRRPRHAA</sequence>
<feature type="transmembrane region" description="Helical" evidence="1">
    <location>
        <begin position="87"/>
        <end position="107"/>
    </location>
</feature>
<reference evidence="2 3" key="1">
    <citation type="journal article" date="2014" name="Int. J. Syst. Evol. Microbiol.">
        <title>Complete genome sequence of Corynebacterium casei LMG S-19264T (=DSM 44701T), isolated from a smear-ripened cheese.</title>
        <authorList>
            <consortium name="US DOE Joint Genome Institute (JGI-PGF)"/>
            <person name="Walter F."/>
            <person name="Albersmeier A."/>
            <person name="Kalinowski J."/>
            <person name="Ruckert C."/>
        </authorList>
    </citation>
    <scope>NUCLEOTIDE SEQUENCE [LARGE SCALE GENOMIC DNA]</scope>
    <source>
        <strain evidence="2 3">CGMCC 1.16330</strain>
    </source>
</reference>
<keyword evidence="1" id="KW-0472">Membrane</keyword>
<evidence type="ECO:0000256" key="1">
    <source>
        <dbReference type="SAM" id="Phobius"/>
    </source>
</evidence>
<dbReference type="Proteomes" id="UP000597507">
    <property type="component" value="Unassembled WGS sequence"/>
</dbReference>
<keyword evidence="1" id="KW-1133">Transmembrane helix</keyword>
<keyword evidence="3" id="KW-1185">Reference proteome</keyword>
<feature type="transmembrane region" description="Helical" evidence="1">
    <location>
        <begin position="62"/>
        <end position="81"/>
    </location>
</feature>
<feature type="transmembrane region" description="Helical" evidence="1">
    <location>
        <begin position="136"/>
        <end position="157"/>
    </location>
</feature>